<name>A0AB39VME9_9GAMM</name>
<dbReference type="AlphaFoldDB" id="A0AB39VME9"/>
<accession>A0AB39VME9</accession>
<dbReference type="RefSeq" id="WP_369788326.1">
    <property type="nucleotide sequence ID" value="NZ_CP165628.1"/>
</dbReference>
<protein>
    <submittedName>
        <fullName evidence="1">Uncharacterized protein</fullName>
    </submittedName>
</protein>
<organism evidence="1">
    <name type="scientific">Rouxiella sp. WC2420</name>
    <dbReference type="NCBI Taxonomy" id="3234145"/>
    <lineage>
        <taxon>Bacteria</taxon>
        <taxon>Pseudomonadati</taxon>
        <taxon>Pseudomonadota</taxon>
        <taxon>Gammaproteobacteria</taxon>
        <taxon>Enterobacterales</taxon>
        <taxon>Yersiniaceae</taxon>
        <taxon>Rouxiella</taxon>
    </lineage>
</organism>
<reference evidence="1" key="1">
    <citation type="submission" date="2024-07" db="EMBL/GenBank/DDBJ databases">
        <authorList>
            <person name="Biller S.J."/>
        </authorList>
    </citation>
    <scope>NUCLEOTIDE SEQUENCE</scope>
    <source>
        <strain evidence="1">WC2420</strain>
    </source>
</reference>
<evidence type="ECO:0000313" key="1">
    <source>
        <dbReference type="EMBL" id="XDU70884.1"/>
    </source>
</evidence>
<sequence length="68" mass="7902">MFTMQTARWSLSVVINNIFCWHTASETVGDREYTLNSNPSEDISIYLARWGVEMSDKEQTILTRELSK</sequence>
<gene>
    <name evidence="1" type="ORF">AB3G37_15045</name>
</gene>
<dbReference type="EMBL" id="CP165628">
    <property type="protein sequence ID" value="XDU70884.1"/>
    <property type="molecule type" value="Genomic_DNA"/>
</dbReference>
<proteinExistence type="predicted"/>